<dbReference type="GO" id="GO:0071949">
    <property type="term" value="F:FAD binding"/>
    <property type="evidence" value="ECO:0007669"/>
    <property type="project" value="InterPro"/>
</dbReference>
<dbReference type="SUPFAM" id="SSF51905">
    <property type="entry name" value="FAD/NAD(P)-binding domain"/>
    <property type="match status" value="1"/>
</dbReference>
<dbReference type="Gene3D" id="3.50.50.60">
    <property type="entry name" value="FAD/NAD(P)-binding domain"/>
    <property type="match status" value="1"/>
</dbReference>
<dbReference type="PANTHER" id="PTHR43422:SF3">
    <property type="entry name" value="THIAMINE THIAZOLE SYNTHASE"/>
    <property type="match status" value="1"/>
</dbReference>
<dbReference type="Pfam" id="PF01494">
    <property type="entry name" value="FAD_binding_3"/>
    <property type="match status" value="1"/>
</dbReference>
<reference evidence="2 3" key="1">
    <citation type="journal article" date="2018" name="ACS Chem. Biol.">
        <title>Ketoreductase domain dysfunction expands chemodiversity: malyngamide biosynthesis in the cyanobacterium Okeania hirsuta.</title>
        <authorList>
            <person name="Moss N.A."/>
            <person name="Leao T."/>
            <person name="Rankin M."/>
            <person name="McCullough T.M."/>
            <person name="Qu P."/>
            <person name="Korobeynikov A."/>
            <person name="Smith J.L."/>
            <person name="Gerwick L."/>
            <person name="Gerwick W.H."/>
        </authorList>
    </citation>
    <scope>NUCLEOTIDE SEQUENCE [LARGE SCALE GENOMIC DNA]</scope>
    <source>
        <strain evidence="2 3">PAB10Feb10-1</strain>
    </source>
</reference>
<dbReference type="RefSeq" id="WP_124144023.1">
    <property type="nucleotide sequence ID" value="NZ_CAWOKI010000380.1"/>
</dbReference>
<proteinExistence type="predicted"/>
<evidence type="ECO:0000313" key="3">
    <source>
        <dbReference type="Proteomes" id="UP000269154"/>
    </source>
</evidence>
<accession>A0A3N6NTR0</accession>
<comment type="caution">
    <text evidence="2">The sequence shown here is derived from an EMBL/GenBank/DDBJ whole genome shotgun (WGS) entry which is preliminary data.</text>
</comment>
<gene>
    <name evidence="2" type="ORF">D5R40_27220</name>
</gene>
<dbReference type="OrthoDB" id="9790035at2"/>
<feature type="domain" description="FAD-binding" evidence="1">
    <location>
        <begin position="20"/>
        <end position="351"/>
    </location>
</feature>
<dbReference type="Proteomes" id="UP000269154">
    <property type="component" value="Unassembled WGS sequence"/>
</dbReference>
<keyword evidence="3" id="KW-1185">Reference proteome</keyword>
<dbReference type="InterPro" id="IPR036188">
    <property type="entry name" value="FAD/NAD-bd_sf"/>
</dbReference>
<sequence length="473" mass="53581">MIYSDKINISQQQPTKGNHAIVIGGSIAGLLAGRVLTNHFQQVTIVERDRFPEHPQFRPGVAQSHHVHVLLSKGQQILEQLFPGLVKDLETAGSLKIDWAAEFPWYNLFGWQPRFRSDIKSCLCSRHLLEWSIRRQLTADYSVQFLEGTQVKNLLSNVNNSKVTGVRIKSNSHEQDLTADLVVDASGRNSSLPKWLTALGYQAPEETVINSFLGYSSRWYKCPEGFQTDWKVLAVATKPPNDQRAGIIYSVENNFWVTTLYGINKDYPPTDEVGFLEFARSLRNPIVYEFIKDAQPISPVYGYRRTENRLSHYEKLSRLPDGIVAIGDAVCCFNPVYGQGMTVAALGAIALDQCLQNHPSLNGFTKGFQKQLAQVNTTPWLMATGEDLRWPGTEGGKPEWMTRLIQQYLDQVLLLSVEHPEVYQKYILVMQLTQSPKILFQPDIMAKILGQIIKNNQQFESTDREQNIPKLLC</sequence>
<dbReference type="PANTHER" id="PTHR43422">
    <property type="entry name" value="THIAMINE THIAZOLE SYNTHASE"/>
    <property type="match status" value="1"/>
</dbReference>
<organism evidence="2 3">
    <name type="scientific">Okeania hirsuta</name>
    <dbReference type="NCBI Taxonomy" id="1458930"/>
    <lineage>
        <taxon>Bacteria</taxon>
        <taxon>Bacillati</taxon>
        <taxon>Cyanobacteriota</taxon>
        <taxon>Cyanophyceae</taxon>
        <taxon>Oscillatoriophycideae</taxon>
        <taxon>Oscillatoriales</taxon>
        <taxon>Microcoleaceae</taxon>
        <taxon>Okeania</taxon>
    </lineage>
</organism>
<evidence type="ECO:0000259" key="1">
    <source>
        <dbReference type="Pfam" id="PF01494"/>
    </source>
</evidence>
<dbReference type="AlphaFoldDB" id="A0A3N6NTR0"/>
<evidence type="ECO:0000313" key="2">
    <source>
        <dbReference type="EMBL" id="RQH27533.1"/>
    </source>
</evidence>
<dbReference type="InterPro" id="IPR002938">
    <property type="entry name" value="FAD-bd"/>
</dbReference>
<dbReference type="EMBL" id="RCBY01000245">
    <property type="protein sequence ID" value="RQH27533.1"/>
    <property type="molecule type" value="Genomic_DNA"/>
</dbReference>
<protein>
    <submittedName>
        <fullName evidence="2">2-polyprenyl-6-methoxyphenol hydroxylase-like oxidoreductase</fullName>
    </submittedName>
</protein>
<name>A0A3N6NTR0_9CYAN</name>